<evidence type="ECO:0000259" key="3">
    <source>
        <dbReference type="Pfam" id="PF07883"/>
    </source>
</evidence>
<protein>
    <submittedName>
        <fullName evidence="4">Uncharacterized protein</fullName>
    </submittedName>
</protein>
<name>A0A383VM03_TETOB</name>
<dbReference type="InterPro" id="IPR013096">
    <property type="entry name" value="Cupin_2"/>
</dbReference>
<dbReference type="PANTHER" id="PTHR34571:SF1">
    <property type="entry name" value="(S)-UREIDOGLYCINE AMINOHYDROLASE"/>
    <property type="match status" value="1"/>
</dbReference>
<dbReference type="InterPro" id="IPR017627">
    <property type="entry name" value="UGHY"/>
</dbReference>
<dbReference type="GO" id="GO:0071522">
    <property type="term" value="F:ureidoglycine aminohydrolase activity"/>
    <property type="evidence" value="ECO:0007669"/>
    <property type="project" value="InterPro"/>
</dbReference>
<dbReference type="CDD" id="cd02212">
    <property type="entry name" value="cupin_UGlyAH_C"/>
    <property type="match status" value="1"/>
</dbReference>
<dbReference type="AlphaFoldDB" id="A0A383VM03"/>
<evidence type="ECO:0000313" key="5">
    <source>
        <dbReference type="Proteomes" id="UP000256970"/>
    </source>
</evidence>
<dbReference type="InterPro" id="IPR014710">
    <property type="entry name" value="RmlC-like_jellyroll"/>
</dbReference>
<dbReference type="EMBL" id="FNXT01000661">
    <property type="protein sequence ID" value="SZX65724.1"/>
    <property type="molecule type" value="Genomic_DNA"/>
</dbReference>
<dbReference type="InterPro" id="IPR011051">
    <property type="entry name" value="RmlC_Cupin_sf"/>
</dbReference>
<feature type="chain" id="PRO_5016938080" evidence="1">
    <location>
        <begin position="21"/>
        <end position="294"/>
    </location>
</feature>
<keyword evidence="1" id="KW-0732">Signal</keyword>
<dbReference type="NCBIfam" id="TIGR03214">
    <property type="entry name" value="ura-cupin"/>
    <property type="match status" value="1"/>
</dbReference>
<dbReference type="InterPro" id="IPR044697">
    <property type="entry name" value="UGlyAH_cupin_C"/>
</dbReference>
<dbReference type="STRING" id="3088.A0A383VM03"/>
<dbReference type="InterPro" id="IPR008579">
    <property type="entry name" value="UGlyAH_Cupin_dom"/>
</dbReference>
<evidence type="ECO:0000256" key="1">
    <source>
        <dbReference type="SAM" id="SignalP"/>
    </source>
</evidence>
<dbReference type="Proteomes" id="UP000256970">
    <property type="component" value="Unassembled WGS sequence"/>
</dbReference>
<accession>A0A383VM03</accession>
<dbReference type="Pfam" id="PF07883">
    <property type="entry name" value="Cupin_2"/>
    <property type="match status" value="1"/>
</dbReference>
<evidence type="ECO:0000313" key="4">
    <source>
        <dbReference type="EMBL" id="SZX65724.1"/>
    </source>
</evidence>
<gene>
    <name evidence="4" type="ORF">BQ4739_LOCUS6194</name>
</gene>
<dbReference type="OrthoDB" id="4965688at2759"/>
<dbReference type="Gene3D" id="2.60.120.10">
    <property type="entry name" value="Jelly Rolls"/>
    <property type="match status" value="1"/>
</dbReference>
<proteinExistence type="predicted"/>
<feature type="signal peptide" evidence="1">
    <location>
        <begin position="1"/>
        <end position="20"/>
    </location>
</feature>
<feature type="domain" description="(S)-ureidoglycine aminohydrolase cupin" evidence="2">
    <location>
        <begin position="114"/>
        <end position="156"/>
    </location>
</feature>
<dbReference type="SUPFAM" id="SSF51182">
    <property type="entry name" value="RmlC-like cupins"/>
    <property type="match status" value="1"/>
</dbReference>
<dbReference type="Pfam" id="PF05899">
    <property type="entry name" value="Cupin_3"/>
    <property type="match status" value="1"/>
</dbReference>
<sequence>MSKVWGPALLLVACLGAVLCDNQCENPKKDAQYSYEHVFSSARDKGVDFWDLPGYSRSVYAEDHALLTPESRVWAPNTYGWHNSMTAHLITPAKGPHFTMYLVQMKQDSKASQLDPKVERFVFVVEGNVQVKHDGKAIDLAANDYAYFPPGSNDTLTSAKGAGLCVFERVYSKKGKPAFQHGTTDDRPVLPVAPEVFVLRKLLPASDEFDFNIHVMDFEPGQYLYVKEIHYNQHGLLLLQGQGIYRLGNNWYPVQAGDAIWMPPFVLQWYAALGNQNSRYLLYKDTNLDPLLSP</sequence>
<keyword evidence="5" id="KW-1185">Reference proteome</keyword>
<organism evidence="4 5">
    <name type="scientific">Tetradesmus obliquus</name>
    <name type="common">Green alga</name>
    <name type="synonym">Acutodesmus obliquus</name>
    <dbReference type="NCBI Taxonomy" id="3088"/>
    <lineage>
        <taxon>Eukaryota</taxon>
        <taxon>Viridiplantae</taxon>
        <taxon>Chlorophyta</taxon>
        <taxon>core chlorophytes</taxon>
        <taxon>Chlorophyceae</taxon>
        <taxon>CS clade</taxon>
        <taxon>Sphaeropleales</taxon>
        <taxon>Scenedesmaceae</taxon>
        <taxon>Tetradesmus</taxon>
    </lineage>
</organism>
<reference evidence="4 5" key="1">
    <citation type="submission" date="2016-10" db="EMBL/GenBank/DDBJ databases">
        <authorList>
            <person name="Cai Z."/>
        </authorList>
    </citation>
    <scope>NUCLEOTIDE SEQUENCE [LARGE SCALE GENOMIC DNA]</scope>
</reference>
<evidence type="ECO:0000259" key="2">
    <source>
        <dbReference type="Pfam" id="PF05899"/>
    </source>
</evidence>
<dbReference type="PANTHER" id="PTHR34571">
    <property type="entry name" value="(S)-UREIDOGLYCINE AMINOHYDROLASE"/>
    <property type="match status" value="1"/>
</dbReference>
<feature type="domain" description="Cupin type-2" evidence="3">
    <location>
        <begin position="215"/>
        <end position="281"/>
    </location>
</feature>